<dbReference type="SFLD" id="SFLDG01146">
    <property type="entry name" value="C1.2.2"/>
    <property type="match status" value="1"/>
</dbReference>
<evidence type="ECO:0000313" key="3">
    <source>
        <dbReference type="EMBL" id="AXE21372.1"/>
    </source>
</evidence>
<gene>
    <name evidence="3" type="ORF">DR864_02060</name>
</gene>
<dbReference type="SFLD" id="SFLDG01126">
    <property type="entry name" value="C1.2:_Nucleotidase_Like"/>
    <property type="match status" value="1"/>
</dbReference>
<dbReference type="GO" id="GO:0009223">
    <property type="term" value="P:pyrimidine deoxyribonucleotide catabolic process"/>
    <property type="evidence" value="ECO:0007669"/>
    <property type="project" value="TreeGrafter"/>
</dbReference>
<dbReference type="SFLD" id="SFLDS00003">
    <property type="entry name" value="Haloacid_Dehalogenase"/>
    <property type="match status" value="1"/>
</dbReference>
<dbReference type="Gene3D" id="1.10.40.40">
    <property type="entry name" value="Deoxyribonucleotidase, domain 2"/>
    <property type="match status" value="1"/>
</dbReference>
<feature type="active site" description="Nucleophile" evidence="2">
    <location>
        <position position="9"/>
    </location>
</feature>
<dbReference type="Gene3D" id="3.40.50.1000">
    <property type="entry name" value="HAD superfamily/HAD-like"/>
    <property type="match status" value="1"/>
</dbReference>
<protein>
    <submittedName>
        <fullName evidence="3">5'(3')-deoxyribonucleotidase</fullName>
    </submittedName>
</protein>
<dbReference type="GO" id="GO:0008253">
    <property type="term" value="F:5'-nucleotidase activity"/>
    <property type="evidence" value="ECO:0007669"/>
    <property type="project" value="InterPro"/>
</dbReference>
<evidence type="ECO:0000313" key="4">
    <source>
        <dbReference type="Proteomes" id="UP000251993"/>
    </source>
</evidence>
<dbReference type="RefSeq" id="WP_114070116.1">
    <property type="nucleotide sequence ID" value="NZ_CP030850.1"/>
</dbReference>
<proteinExistence type="inferred from homology"/>
<dbReference type="InterPro" id="IPR023214">
    <property type="entry name" value="HAD_sf"/>
</dbReference>
<dbReference type="InterPro" id="IPR010708">
    <property type="entry name" value="5'(3')-deoxyribonucleotidase"/>
</dbReference>
<evidence type="ECO:0000256" key="2">
    <source>
        <dbReference type="PIRSR" id="PIRSR610708-1"/>
    </source>
</evidence>
<dbReference type="Proteomes" id="UP000251993">
    <property type="component" value="Chromosome"/>
</dbReference>
<dbReference type="EMBL" id="CP030850">
    <property type="protein sequence ID" value="AXE21372.1"/>
    <property type="molecule type" value="Genomic_DNA"/>
</dbReference>
<dbReference type="InterPro" id="IPR036412">
    <property type="entry name" value="HAD-like_sf"/>
</dbReference>
<dbReference type="Pfam" id="PF06941">
    <property type="entry name" value="NT5C"/>
    <property type="match status" value="1"/>
</dbReference>
<feature type="active site" description="Proton donor" evidence="2">
    <location>
        <position position="11"/>
    </location>
</feature>
<dbReference type="KEGG" id="run:DR864_02060"/>
<dbReference type="PANTHER" id="PTHR16504:SF4">
    <property type="entry name" value="5'(3')-DEOXYRIBONUCLEOTIDASE"/>
    <property type="match status" value="1"/>
</dbReference>
<name>A0A344TRV1_9BACT</name>
<organism evidence="3 4">
    <name type="scientific">Runella rosea</name>
    <dbReference type="NCBI Taxonomy" id="2259595"/>
    <lineage>
        <taxon>Bacteria</taxon>
        <taxon>Pseudomonadati</taxon>
        <taxon>Bacteroidota</taxon>
        <taxon>Cytophagia</taxon>
        <taxon>Cytophagales</taxon>
        <taxon>Spirosomataceae</taxon>
        <taxon>Runella</taxon>
    </lineage>
</organism>
<evidence type="ECO:0000256" key="1">
    <source>
        <dbReference type="ARBA" id="ARBA00009589"/>
    </source>
</evidence>
<sequence length="176" mass="20268">MTKPRLILDQDDVLADTHGKLADIIVRDFGTGLAREEFDKMSLHKILSSDHHQRLYGLIHEPGFFSDIPLVPNAQETVLALSKKYEIFVATAAMEFPNSFREKYDWLKKYFDFIPWSNIIFCGDKSVLSGDYLVDDLPRNLKTFKGKGLLFNAPHNLEDTEFDRVMGWDEIASRLL</sequence>
<dbReference type="SUPFAM" id="SSF56784">
    <property type="entry name" value="HAD-like"/>
    <property type="match status" value="1"/>
</dbReference>
<keyword evidence="4" id="KW-1185">Reference proteome</keyword>
<dbReference type="OrthoDB" id="278110at2"/>
<dbReference type="AlphaFoldDB" id="A0A344TRV1"/>
<comment type="similarity">
    <text evidence="1">Belongs to the 5'(3')-deoxyribonucleotidase family.</text>
</comment>
<reference evidence="3 4" key="1">
    <citation type="submission" date="2018-07" db="EMBL/GenBank/DDBJ databases">
        <title>Genome sequencing of Runella.</title>
        <authorList>
            <person name="Baek M.-G."/>
            <person name="Yi H."/>
        </authorList>
    </citation>
    <scope>NUCLEOTIDE SEQUENCE [LARGE SCALE GENOMIC DNA]</scope>
    <source>
        <strain evidence="3 4">HYN0085</strain>
    </source>
</reference>
<accession>A0A344TRV1</accession>
<dbReference type="PANTHER" id="PTHR16504">
    <property type="entry name" value="5'(3')-DEOXYRIBONUCLEOTIDASE"/>
    <property type="match status" value="1"/>
</dbReference>